<accession>X0TDF3</accession>
<comment type="caution">
    <text evidence="1">The sequence shown here is derived from an EMBL/GenBank/DDBJ whole genome shotgun (WGS) entry which is preliminary data.</text>
</comment>
<organism evidence="1">
    <name type="scientific">marine sediment metagenome</name>
    <dbReference type="NCBI Taxonomy" id="412755"/>
    <lineage>
        <taxon>unclassified sequences</taxon>
        <taxon>metagenomes</taxon>
        <taxon>ecological metagenomes</taxon>
    </lineage>
</organism>
<sequence length="112" mass="12740">ENDTAKALSMKKASLGQGWETNPEKFYDFAEWCLQRKINLIEAKKYALKSAKRASAGPFKGKILKTTAEIYYALGDTKTAVSLMEAAMEQDPANDYYETIWNDFREKLNNSD</sequence>
<dbReference type="SUPFAM" id="SSF81901">
    <property type="entry name" value="HCP-like"/>
    <property type="match status" value="1"/>
</dbReference>
<proteinExistence type="predicted"/>
<protein>
    <submittedName>
        <fullName evidence="1">Uncharacterized protein</fullName>
    </submittedName>
</protein>
<dbReference type="AlphaFoldDB" id="X0TDF3"/>
<dbReference type="EMBL" id="BARS01019494">
    <property type="protein sequence ID" value="GAF91543.1"/>
    <property type="molecule type" value="Genomic_DNA"/>
</dbReference>
<name>X0TDF3_9ZZZZ</name>
<feature type="non-terminal residue" evidence="1">
    <location>
        <position position="1"/>
    </location>
</feature>
<dbReference type="InterPro" id="IPR019734">
    <property type="entry name" value="TPR_rpt"/>
</dbReference>
<gene>
    <name evidence="1" type="ORF">S01H1_31586</name>
</gene>
<reference evidence="1" key="1">
    <citation type="journal article" date="2014" name="Front. Microbiol.">
        <title>High frequency of phylogenetically diverse reductive dehalogenase-homologous genes in deep subseafloor sedimentary metagenomes.</title>
        <authorList>
            <person name="Kawai M."/>
            <person name="Futagami T."/>
            <person name="Toyoda A."/>
            <person name="Takaki Y."/>
            <person name="Nishi S."/>
            <person name="Hori S."/>
            <person name="Arai W."/>
            <person name="Tsubouchi T."/>
            <person name="Morono Y."/>
            <person name="Uchiyama I."/>
            <person name="Ito T."/>
            <person name="Fujiyama A."/>
            <person name="Inagaki F."/>
            <person name="Takami H."/>
        </authorList>
    </citation>
    <scope>NUCLEOTIDE SEQUENCE</scope>
    <source>
        <strain evidence="1">Expedition CK06-06</strain>
    </source>
</reference>
<dbReference type="PROSITE" id="PS50005">
    <property type="entry name" value="TPR"/>
    <property type="match status" value="1"/>
</dbReference>
<evidence type="ECO:0000313" key="1">
    <source>
        <dbReference type="EMBL" id="GAF91543.1"/>
    </source>
</evidence>